<gene>
    <name evidence="3" type="ORF">AFA_12175</name>
</gene>
<feature type="chain" id="PRO_5044225038" evidence="2">
    <location>
        <begin position="25"/>
        <end position="228"/>
    </location>
</feature>
<dbReference type="Pfam" id="PF07996">
    <property type="entry name" value="T4SS"/>
    <property type="match status" value="1"/>
</dbReference>
<dbReference type="InterPro" id="IPR014158">
    <property type="entry name" value="T4SS_VirB5"/>
</dbReference>
<dbReference type="Gene3D" id="1.20.58.430">
    <property type="entry name" value="Type IV secretion system, VirB5-domain"/>
    <property type="match status" value="1"/>
</dbReference>
<dbReference type="Proteomes" id="UP000214561">
    <property type="component" value="Chromosome"/>
</dbReference>
<sequence length="228" mass="24537">MKSISALAAGLCLAFSLVSPSYSAGGIPTLDVNSIPQLNALLDQLETARAQLQQAQAQVQALTHSSGFGYVLENADVRRMMRESLPSDASALLNRLDGQNSTLSSSVSAISDEVNAPVNFQQDSKALRERSVRIAATKKAMSEQAYNAMTKRLETIDGLQAQINQTSNPKEIAELQARIAIEQANIQADQTRIQLAEQQFAAESALLEERGNVVYGGWFGGRNSQATP</sequence>
<dbReference type="KEGG" id="afq:AFA_12175"/>
<feature type="signal peptide" evidence="2">
    <location>
        <begin position="1"/>
        <end position="24"/>
    </location>
</feature>
<evidence type="ECO:0000256" key="1">
    <source>
        <dbReference type="SAM" id="Coils"/>
    </source>
</evidence>
<dbReference type="InterPro" id="IPR023220">
    <property type="entry name" value="T4SS_VirB5-domain"/>
</dbReference>
<evidence type="ECO:0000256" key="2">
    <source>
        <dbReference type="SAM" id="SignalP"/>
    </source>
</evidence>
<name>A0AB33D2R2_ALCFA</name>
<reference evidence="3 4" key="1">
    <citation type="submission" date="2017-05" db="EMBL/GenBank/DDBJ databases">
        <authorList>
            <person name="Qiu J.G."/>
            <person name="He J."/>
        </authorList>
    </citation>
    <scope>NUCLEOTIDE SEQUENCE [LARGE SCALE GENOMIC DNA]</scope>
    <source>
        <strain evidence="3 4">JQ135</strain>
    </source>
</reference>
<accession>A0AB33D2R2</accession>
<dbReference type="AlphaFoldDB" id="A0AB33D2R2"/>
<protein>
    <submittedName>
        <fullName evidence="3">Type VI secretion protein</fullName>
    </submittedName>
</protein>
<evidence type="ECO:0000313" key="3">
    <source>
        <dbReference type="EMBL" id="ASR90147.1"/>
    </source>
</evidence>
<dbReference type="CDD" id="cd14262">
    <property type="entry name" value="VirB5_like"/>
    <property type="match status" value="1"/>
</dbReference>
<dbReference type="EMBL" id="CP021641">
    <property type="protein sequence ID" value="ASR90147.1"/>
    <property type="molecule type" value="Genomic_DNA"/>
</dbReference>
<feature type="coiled-coil region" evidence="1">
    <location>
        <begin position="35"/>
        <end position="65"/>
    </location>
</feature>
<proteinExistence type="predicted"/>
<keyword evidence="1" id="KW-0175">Coiled coil</keyword>
<dbReference type="RefSeq" id="WP_094197159.1">
    <property type="nucleotide sequence ID" value="NZ_CP021641.1"/>
</dbReference>
<organism evidence="3 4">
    <name type="scientific">Alcaligenes faecalis</name>
    <dbReference type="NCBI Taxonomy" id="511"/>
    <lineage>
        <taxon>Bacteria</taxon>
        <taxon>Pseudomonadati</taxon>
        <taxon>Pseudomonadota</taxon>
        <taxon>Betaproteobacteria</taxon>
        <taxon>Burkholderiales</taxon>
        <taxon>Alcaligenaceae</taxon>
        <taxon>Alcaligenes</taxon>
    </lineage>
</organism>
<evidence type="ECO:0000313" key="4">
    <source>
        <dbReference type="Proteomes" id="UP000214561"/>
    </source>
</evidence>
<keyword evidence="2" id="KW-0732">Signal</keyword>
<dbReference type="SUPFAM" id="SSF101082">
    <property type="entry name" value="Typo IV secretion system protein TraC"/>
    <property type="match status" value="1"/>
</dbReference>